<comment type="caution">
    <text evidence="1">The sequence shown here is derived from an EMBL/GenBank/DDBJ whole genome shotgun (WGS) entry which is preliminary data.</text>
</comment>
<evidence type="ECO:0000313" key="1">
    <source>
        <dbReference type="EMBL" id="MFC5711826.1"/>
    </source>
</evidence>
<name>A0ABW0YI71_9BACI</name>
<dbReference type="EMBL" id="JBHSOZ010000003">
    <property type="protein sequence ID" value="MFC5711826.1"/>
    <property type="molecule type" value="Genomic_DNA"/>
</dbReference>
<gene>
    <name evidence="1" type="ORF">ACFPU1_03445</name>
</gene>
<organism evidence="1 2">
    <name type="scientific">Thalassorhabdus alkalitolerans</name>
    <dbReference type="NCBI Taxonomy" id="2282697"/>
    <lineage>
        <taxon>Bacteria</taxon>
        <taxon>Bacillati</taxon>
        <taxon>Bacillota</taxon>
        <taxon>Bacilli</taxon>
        <taxon>Bacillales</taxon>
        <taxon>Bacillaceae</taxon>
        <taxon>Thalassorhabdus</taxon>
    </lineage>
</organism>
<sequence>MTRSYDENQYNDLMQVKMSIKAAERAVGHATESLDEDQLEAASNAVRFAKQQYQQAFTHQTGVDSHFLEVSEELLENIDHQLKEAKKK</sequence>
<reference evidence="2" key="1">
    <citation type="journal article" date="2019" name="Int. J. Syst. Evol. Microbiol.">
        <title>The Global Catalogue of Microorganisms (GCM) 10K type strain sequencing project: providing services to taxonomists for standard genome sequencing and annotation.</title>
        <authorList>
            <consortium name="The Broad Institute Genomics Platform"/>
            <consortium name="The Broad Institute Genome Sequencing Center for Infectious Disease"/>
            <person name="Wu L."/>
            <person name="Ma J."/>
        </authorList>
    </citation>
    <scope>NUCLEOTIDE SEQUENCE [LARGE SCALE GENOMIC DNA]</scope>
    <source>
        <strain evidence="2">CECT 7184</strain>
    </source>
</reference>
<dbReference type="Proteomes" id="UP001596142">
    <property type="component" value="Unassembled WGS sequence"/>
</dbReference>
<dbReference type="RefSeq" id="WP_232725459.1">
    <property type="nucleotide sequence ID" value="NZ_JBHSOZ010000003.1"/>
</dbReference>
<protein>
    <submittedName>
        <fullName evidence="1">DUF2564 family protein</fullName>
    </submittedName>
</protein>
<evidence type="ECO:0000313" key="2">
    <source>
        <dbReference type="Proteomes" id="UP001596142"/>
    </source>
</evidence>
<dbReference type="Pfam" id="PF10819">
    <property type="entry name" value="DUF2564"/>
    <property type="match status" value="1"/>
</dbReference>
<accession>A0ABW0YI71</accession>
<keyword evidence="2" id="KW-1185">Reference proteome</keyword>
<proteinExistence type="predicted"/>
<dbReference type="InterPro" id="IPR020314">
    <property type="entry name" value="Uncharacterised_YpzA"/>
</dbReference>